<keyword evidence="2" id="KW-1185">Reference proteome</keyword>
<reference evidence="1 2" key="1">
    <citation type="submission" date="2020-03" db="EMBL/GenBank/DDBJ databases">
        <title>Genomic Encyclopedia of Type Strains, Phase IV (KMG-IV): sequencing the most valuable type-strain genomes for metagenomic binning, comparative biology and taxonomic classification.</title>
        <authorList>
            <person name="Goeker M."/>
        </authorList>
    </citation>
    <scope>NUCLEOTIDE SEQUENCE [LARGE SCALE GENOMIC DNA]</scope>
    <source>
        <strain evidence="1 2">DSM 19867</strain>
    </source>
</reference>
<evidence type="ECO:0000313" key="1">
    <source>
        <dbReference type="EMBL" id="NIK87530.1"/>
    </source>
</evidence>
<sequence>MYMDGSYSHGEKSHSTPPKAAIDSSVLRAMVRGELPVHELSVASIRIGTFGANTANTKLLSLRVSTADLAEGLMNVKDDEAKLTDWASFILVAADLFAFEDENADCGHRLLACIWDLAFGAPISPAAMRLADVARGRKAC</sequence>
<organism evidence="1 2">
    <name type="scientific">Rhizomicrobium palustre</name>
    <dbReference type="NCBI Taxonomy" id="189966"/>
    <lineage>
        <taxon>Bacteria</taxon>
        <taxon>Pseudomonadati</taxon>
        <taxon>Pseudomonadota</taxon>
        <taxon>Alphaproteobacteria</taxon>
        <taxon>Micropepsales</taxon>
        <taxon>Micropepsaceae</taxon>
        <taxon>Rhizomicrobium</taxon>
    </lineage>
</organism>
<name>A0A846MWY0_9PROT</name>
<dbReference type="EMBL" id="JAASRM010000001">
    <property type="protein sequence ID" value="NIK87530.1"/>
    <property type="molecule type" value="Genomic_DNA"/>
</dbReference>
<dbReference type="AlphaFoldDB" id="A0A846MWY0"/>
<dbReference type="Proteomes" id="UP000570514">
    <property type="component" value="Unassembled WGS sequence"/>
</dbReference>
<protein>
    <submittedName>
        <fullName evidence="1">Uncharacterized protein</fullName>
    </submittedName>
</protein>
<dbReference type="RefSeq" id="WP_167081236.1">
    <property type="nucleotide sequence ID" value="NZ_BAAADC010000001.1"/>
</dbReference>
<accession>A0A846MWY0</accession>
<comment type="caution">
    <text evidence="1">The sequence shown here is derived from an EMBL/GenBank/DDBJ whole genome shotgun (WGS) entry which is preliminary data.</text>
</comment>
<evidence type="ECO:0000313" key="2">
    <source>
        <dbReference type="Proteomes" id="UP000570514"/>
    </source>
</evidence>
<proteinExistence type="predicted"/>
<gene>
    <name evidence="1" type="ORF">FHS83_000848</name>
</gene>